<feature type="non-terminal residue" evidence="6">
    <location>
        <position position="322"/>
    </location>
</feature>
<proteinExistence type="predicted"/>
<organism evidence="6 7">
    <name type="scientific">Tegillarca granosa</name>
    <name type="common">Malaysian cockle</name>
    <name type="synonym">Anadara granosa</name>
    <dbReference type="NCBI Taxonomy" id="220873"/>
    <lineage>
        <taxon>Eukaryota</taxon>
        <taxon>Metazoa</taxon>
        <taxon>Spiralia</taxon>
        <taxon>Lophotrochozoa</taxon>
        <taxon>Mollusca</taxon>
        <taxon>Bivalvia</taxon>
        <taxon>Autobranchia</taxon>
        <taxon>Pteriomorphia</taxon>
        <taxon>Arcoida</taxon>
        <taxon>Arcoidea</taxon>
        <taxon>Arcidae</taxon>
        <taxon>Tegillarca</taxon>
    </lineage>
</organism>
<accession>A0ABQ9ET43</accession>
<keyword evidence="7" id="KW-1185">Reference proteome</keyword>
<dbReference type="Pfam" id="PF13359">
    <property type="entry name" value="DDE_Tnp_4"/>
    <property type="match status" value="1"/>
</dbReference>
<protein>
    <recommendedName>
        <fullName evidence="8">DDE Tnp4 domain-containing protein</fullName>
    </recommendedName>
</protein>
<evidence type="ECO:0000259" key="5">
    <source>
        <dbReference type="Pfam" id="PF13613"/>
    </source>
</evidence>
<comment type="caution">
    <text evidence="6">The sequence shown here is derived from an EMBL/GenBank/DDBJ whole genome shotgun (WGS) entry which is preliminary data.</text>
</comment>
<evidence type="ECO:0000256" key="2">
    <source>
        <dbReference type="ARBA" id="ARBA00022723"/>
    </source>
</evidence>
<evidence type="ECO:0000256" key="3">
    <source>
        <dbReference type="SAM" id="Coils"/>
    </source>
</evidence>
<evidence type="ECO:0000256" key="1">
    <source>
        <dbReference type="ARBA" id="ARBA00001968"/>
    </source>
</evidence>
<name>A0ABQ9ET43_TEGGR</name>
<dbReference type="InterPro" id="IPR027806">
    <property type="entry name" value="HARBI1_dom"/>
</dbReference>
<dbReference type="EMBL" id="JARBDR010000802">
    <property type="protein sequence ID" value="KAJ8306775.1"/>
    <property type="molecule type" value="Genomic_DNA"/>
</dbReference>
<keyword evidence="2" id="KW-0479">Metal-binding</keyword>
<reference evidence="6 7" key="1">
    <citation type="submission" date="2022-12" db="EMBL/GenBank/DDBJ databases">
        <title>Chromosome-level genome of Tegillarca granosa.</title>
        <authorList>
            <person name="Kim J."/>
        </authorList>
    </citation>
    <scope>NUCLEOTIDE SEQUENCE [LARGE SCALE GENOMIC DNA]</scope>
    <source>
        <strain evidence="6">Teg-2019</strain>
        <tissue evidence="6">Adductor muscle</tissue>
    </source>
</reference>
<feature type="domain" description="DDE Tnp4" evidence="4">
    <location>
        <begin position="207"/>
        <end position="299"/>
    </location>
</feature>
<evidence type="ECO:0000259" key="4">
    <source>
        <dbReference type="Pfam" id="PF13359"/>
    </source>
</evidence>
<dbReference type="Pfam" id="PF13613">
    <property type="entry name" value="HTH_Tnp_4"/>
    <property type="match status" value="1"/>
</dbReference>
<feature type="domain" description="Transposase Helix-turn-helix" evidence="5">
    <location>
        <begin position="129"/>
        <end position="177"/>
    </location>
</feature>
<dbReference type="PANTHER" id="PTHR23080:SF133">
    <property type="entry name" value="SI:CH211-262I1.5-RELATED"/>
    <property type="match status" value="1"/>
</dbReference>
<keyword evidence="3" id="KW-0175">Coiled coil</keyword>
<feature type="coiled-coil region" evidence="3">
    <location>
        <begin position="19"/>
        <end position="53"/>
    </location>
</feature>
<sequence>MENGVYCQTDETVLSSLDMLSHVSRIRQLEEENEELRKDNIKLKIELDSWIKNSTKSTSVKACQTNTNFNFNTLNTTQSPIRNLFEFYTGLTYARFLMLLSFLFPSENGNHNPVVYDSKRKEIHQDKFPLSEQVFLYLCRLRNGLSIKDLAFRFNIKVQTVSTVINSIAKYMYARLGSLSYWPTRKVLIENMTEAYRIDFPTCLAILDCTEIKTEKPSSLKQQSQLYSDYKSTNTLKALVVCDPRGSVIFVSDLFSGSISDNEIVRQCGFLDHLRNLKANGFIHANDSLMADKGFLIENDLKEINIELNIPPFASSGRPFTE</sequence>
<dbReference type="Proteomes" id="UP001217089">
    <property type="component" value="Unassembled WGS sequence"/>
</dbReference>
<dbReference type="InterPro" id="IPR027805">
    <property type="entry name" value="Transposase_HTH_dom"/>
</dbReference>
<evidence type="ECO:0008006" key="8">
    <source>
        <dbReference type="Google" id="ProtNLM"/>
    </source>
</evidence>
<dbReference type="PANTHER" id="PTHR23080">
    <property type="entry name" value="THAP DOMAIN PROTEIN"/>
    <property type="match status" value="1"/>
</dbReference>
<gene>
    <name evidence="6" type="ORF">KUTeg_015671</name>
</gene>
<comment type="cofactor">
    <cofactor evidence="1">
        <name>a divalent metal cation</name>
        <dbReference type="ChEBI" id="CHEBI:60240"/>
    </cofactor>
</comment>
<evidence type="ECO:0000313" key="7">
    <source>
        <dbReference type="Proteomes" id="UP001217089"/>
    </source>
</evidence>
<evidence type="ECO:0000313" key="6">
    <source>
        <dbReference type="EMBL" id="KAJ8306775.1"/>
    </source>
</evidence>